<dbReference type="EMBL" id="QPFP01000079">
    <property type="protein sequence ID" value="TEB23343.1"/>
    <property type="molecule type" value="Genomic_DNA"/>
</dbReference>
<evidence type="ECO:0000313" key="2">
    <source>
        <dbReference type="Proteomes" id="UP000298030"/>
    </source>
</evidence>
<sequence>MNPTWPPSRMQMDGPCLDYSAPRSGFIARRSSRMESSALTCLLSSVFFQACSIQDLGRFIRVSWFPACPQVLPILPRWYFRLISLMHICPRVSMEAPTVICELQYGSLANKSFVLKAHRVHRSILHRGRDRLLFDLLKGESTNAAAELWVCNQYCTSSYLGAVVARQNRREWVPRL</sequence>
<evidence type="ECO:0000313" key="1">
    <source>
        <dbReference type="EMBL" id="TEB23343.1"/>
    </source>
</evidence>
<reference evidence="1 2" key="1">
    <citation type="journal article" date="2019" name="Nat. Ecol. Evol.">
        <title>Megaphylogeny resolves global patterns of mushroom evolution.</title>
        <authorList>
            <person name="Varga T."/>
            <person name="Krizsan K."/>
            <person name="Foldi C."/>
            <person name="Dima B."/>
            <person name="Sanchez-Garcia M."/>
            <person name="Sanchez-Ramirez S."/>
            <person name="Szollosi G.J."/>
            <person name="Szarkandi J.G."/>
            <person name="Papp V."/>
            <person name="Albert L."/>
            <person name="Andreopoulos W."/>
            <person name="Angelini C."/>
            <person name="Antonin V."/>
            <person name="Barry K.W."/>
            <person name="Bougher N.L."/>
            <person name="Buchanan P."/>
            <person name="Buyck B."/>
            <person name="Bense V."/>
            <person name="Catcheside P."/>
            <person name="Chovatia M."/>
            <person name="Cooper J."/>
            <person name="Damon W."/>
            <person name="Desjardin D."/>
            <person name="Finy P."/>
            <person name="Geml J."/>
            <person name="Haridas S."/>
            <person name="Hughes K."/>
            <person name="Justo A."/>
            <person name="Karasinski D."/>
            <person name="Kautmanova I."/>
            <person name="Kiss B."/>
            <person name="Kocsube S."/>
            <person name="Kotiranta H."/>
            <person name="LaButti K.M."/>
            <person name="Lechner B.E."/>
            <person name="Liimatainen K."/>
            <person name="Lipzen A."/>
            <person name="Lukacs Z."/>
            <person name="Mihaltcheva S."/>
            <person name="Morgado L.N."/>
            <person name="Niskanen T."/>
            <person name="Noordeloos M.E."/>
            <person name="Ohm R.A."/>
            <person name="Ortiz-Santana B."/>
            <person name="Ovrebo C."/>
            <person name="Racz N."/>
            <person name="Riley R."/>
            <person name="Savchenko A."/>
            <person name="Shiryaev A."/>
            <person name="Soop K."/>
            <person name="Spirin V."/>
            <person name="Szebenyi C."/>
            <person name="Tomsovsky M."/>
            <person name="Tulloss R.E."/>
            <person name="Uehling J."/>
            <person name="Grigoriev I.V."/>
            <person name="Vagvolgyi C."/>
            <person name="Papp T."/>
            <person name="Martin F.M."/>
            <person name="Miettinen O."/>
            <person name="Hibbett D.S."/>
            <person name="Nagy L.G."/>
        </authorList>
    </citation>
    <scope>NUCLEOTIDE SEQUENCE [LARGE SCALE GENOMIC DNA]</scope>
    <source>
        <strain evidence="1 2">FP101781</strain>
    </source>
</reference>
<name>A0A4Y7SN79_COPMI</name>
<organism evidence="1 2">
    <name type="scientific">Coprinellus micaceus</name>
    <name type="common">Glistening ink-cap mushroom</name>
    <name type="synonym">Coprinus micaceus</name>
    <dbReference type="NCBI Taxonomy" id="71717"/>
    <lineage>
        <taxon>Eukaryota</taxon>
        <taxon>Fungi</taxon>
        <taxon>Dikarya</taxon>
        <taxon>Basidiomycota</taxon>
        <taxon>Agaricomycotina</taxon>
        <taxon>Agaricomycetes</taxon>
        <taxon>Agaricomycetidae</taxon>
        <taxon>Agaricales</taxon>
        <taxon>Agaricineae</taxon>
        <taxon>Psathyrellaceae</taxon>
        <taxon>Coprinellus</taxon>
    </lineage>
</organism>
<keyword evidence="2" id="KW-1185">Reference proteome</keyword>
<dbReference type="Proteomes" id="UP000298030">
    <property type="component" value="Unassembled WGS sequence"/>
</dbReference>
<protein>
    <submittedName>
        <fullName evidence="1">Uncharacterized protein</fullName>
    </submittedName>
</protein>
<comment type="caution">
    <text evidence="1">The sequence shown here is derived from an EMBL/GenBank/DDBJ whole genome shotgun (WGS) entry which is preliminary data.</text>
</comment>
<gene>
    <name evidence="1" type="ORF">FA13DRAFT_1418224</name>
</gene>
<proteinExistence type="predicted"/>
<dbReference type="AlphaFoldDB" id="A0A4Y7SN79"/>
<accession>A0A4Y7SN79</accession>